<feature type="binding site" evidence="6">
    <location>
        <position position="51"/>
    </location>
    <ligand>
        <name>substrate</name>
    </ligand>
</feature>
<dbReference type="GeneID" id="24093140"/>
<evidence type="ECO:0000256" key="7">
    <source>
        <dbReference type="RuleBase" id="RU361279"/>
    </source>
</evidence>
<reference evidence="8 9" key="1">
    <citation type="journal article" date="2012" name="Appl. Environ. Microbiol.">
        <title>Short-read sequencing for genomic analysis of the brown rot fungus Fibroporia radiculosa.</title>
        <authorList>
            <person name="Tang J.D."/>
            <person name="Perkins A.D."/>
            <person name="Sonstegard T.S."/>
            <person name="Schroeder S.G."/>
            <person name="Burgess S.C."/>
            <person name="Diehl S.V."/>
        </authorList>
    </citation>
    <scope>NUCLEOTIDE SEQUENCE [LARGE SCALE GENOMIC DNA]</scope>
    <source>
        <strain evidence="8 9">TFFH 294</strain>
    </source>
</reference>
<evidence type="ECO:0000313" key="8">
    <source>
        <dbReference type="EMBL" id="CCL98229.1"/>
    </source>
</evidence>
<keyword evidence="2 6" id="KW-0547">Nucleotide-binding</keyword>
<dbReference type="GO" id="GO:0009396">
    <property type="term" value="P:folic acid-containing compound biosynthetic process"/>
    <property type="evidence" value="ECO:0007669"/>
    <property type="project" value="TreeGrafter"/>
</dbReference>
<dbReference type="NCBIfam" id="TIGR02727">
    <property type="entry name" value="MTHFS_bact"/>
    <property type="match status" value="1"/>
</dbReference>
<dbReference type="EC" id="6.3.3.2" evidence="5 7"/>
<comment type="similarity">
    <text evidence="1 7">Belongs to the 5-formyltetrahydrofolate cyclo-ligase family.</text>
</comment>
<dbReference type="GO" id="GO:0005524">
    <property type="term" value="F:ATP binding"/>
    <property type="evidence" value="ECO:0007669"/>
    <property type="project" value="UniProtKB-KW"/>
</dbReference>
<dbReference type="FunCoup" id="J7S5U5">
    <property type="interactions" value="161"/>
</dbReference>
<evidence type="ECO:0000256" key="6">
    <source>
        <dbReference type="PIRSR" id="PIRSR006806-1"/>
    </source>
</evidence>
<feature type="binding site" evidence="6">
    <location>
        <begin position="5"/>
        <end position="9"/>
    </location>
    <ligand>
        <name>ATP</name>
        <dbReference type="ChEBI" id="CHEBI:30616"/>
    </ligand>
</feature>
<keyword evidence="7" id="KW-0460">Magnesium</keyword>
<dbReference type="AlphaFoldDB" id="J7S5U5"/>
<evidence type="ECO:0000313" key="9">
    <source>
        <dbReference type="Proteomes" id="UP000006352"/>
    </source>
</evidence>
<dbReference type="Gene3D" id="3.40.50.10420">
    <property type="entry name" value="NagB/RpiA/CoA transferase-like"/>
    <property type="match status" value="1"/>
</dbReference>
<dbReference type="InParanoid" id="J7S5U5"/>
<dbReference type="SUPFAM" id="SSF100950">
    <property type="entry name" value="NagB/RpiA/CoA transferase-like"/>
    <property type="match status" value="1"/>
</dbReference>
<name>J7S5U5_9APHY</name>
<protein>
    <recommendedName>
        <fullName evidence="5 7">5-formyltetrahydrofolate cyclo-ligase</fullName>
        <ecNumber evidence="5 7">6.3.3.2</ecNumber>
    </recommendedName>
</protein>
<keyword evidence="3 6" id="KW-0067">ATP-binding</keyword>
<dbReference type="GO" id="GO:0035999">
    <property type="term" value="P:tetrahydrofolate interconversion"/>
    <property type="evidence" value="ECO:0007669"/>
    <property type="project" value="TreeGrafter"/>
</dbReference>
<keyword evidence="9" id="KW-1185">Reference proteome</keyword>
<gene>
    <name evidence="8" type="ORF">FIBRA_00223</name>
</gene>
<dbReference type="PIRSF" id="PIRSF006806">
    <property type="entry name" value="FTHF_cligase"/>
    <property type="match status" value="1"/>
</dbReference>
<sequence length="217" mass="23635">MAAHKAALRKAMSISLRSLSPSDLHHQSQIIVDRVLASPLFLHSKNVSCYLSMPTGEVETSALASAILRAGKTLFVPKIDVAASGRMDFLKVYGEEDLRTFPAGAWGIKEPAYEFNGQRRSSALEEGSEQLDLVLVPGVAFDRSLSRLGHGKGYYDRFISSYSSSKSADGLKKPLLVALALREQILEAGQVPTALHDCKMDVIIGPEEVIGRLDHQD</sequence>
<evidence type="ECO:0000256" key="3">
    <source>
        <dbReference type="ARBA" id="ARBA00022840"/>
    </source>
</evidence>
<dbReference type="GO" id="GO:0005739">
    <property type="term" value="C:mitochondrion"/>
    <property type="evidence" value="ECO:0007669"/>
    <property type="project" value="TreeGrafter"/>
</dbReference>
<dbReference type="RefSeq" id="XP_012177512.1">
    <property type="nucleotide sequence ID" value="XM_012322122.1"/>
</dbReference>
<evidence type="ECO:0000256" key="1">
    <source>
        <dbReference type="ARBA" id="ARBA00010638"/>
    </source>
</evidence>
<proteinExistence type="inferred from homology"/>
<dbReference type="InterPro" id="IPR024185">
    <property type="entry name" value="FTHF_cligase-like_sf"/>
</dbReference>
<evidence type="ECO:0000256" key="4">
    <source>
        <dbReference type="ARBA" id="ARBA00036539"/>
    </source>
</evidence>
<dbReference type="HOGENOM" id="CLU_066245_2_1_1"/>
<organism evidence="8 9">
    <name type="scientific">Fibroporia radiculosa</name>
    <dbReference type="NCBI Taxonomy" id="599839"/>
    <lineage>
        <taxon>Eukaryota</taxon>
        <taxon>Fungi</taxon>
        <taxon>Dikarya</taxon>
        <taxon>Basidiomycota</taxon>
        <taxon>Agaricomycotina</taxon>
        <taxon>Agaricomycetes</taxon>
        <taxon>Polyporales</taxon>
        <taxon>Fibroporiaceae</taxon>
        <taxon>Fibroporia</taxon>
    </lineage>
</organism>
<feature type="binding site" evidence="6">
    <location>
        <begin position="147"/>
        <end position="155"/>
    </location>
    <ligand>
        <name>ATP</name>
        <dbReference type="ChEBI" id="CHEBI:30616"/>
    </ligand>
</feature>
<dbReference type="Proteomes" id="UP000006352">
    <property type="component" value="Unassembled WGS sequence"/>
</dbReference>
<comment type="cofactor">
    <cofactor evidence="7">
        <name>Mg(2+)</name>
        <dbReference type="ChEBI" id="CHEBI:18420"/>
    </cofactor>
</comment>
<dbReference type="Pfam" id="PF01812">
    <property type="entry name" value="5-FTHF_cyc-lig"/>
    <property type="match status" value="1"/>
</dbReference>
<dbReference type="PANTHER" id="PTHR23407">
    <property type="entry name" value="ATPASE INHIBITOR/5-FORMYLTETRAHYDROFOLATE CYCLO-LIGASE"/>
    <property type="match status" value="1"/>
</dbReference>
<feature type="binding site" evidence="6">
    <location>
        <position position="57"/>
    </location>
    <ligand>
        <name>substrate</name>
    </ligand>
</feature>
<dbReference type="InterPro" id="IPR002698">
    <property type="entry name" value="FTHF_cligase"/>
</dbReference>
<evidence type="ECO:0000256" key="2">
    <source>
        <dbReference type="ARBA" id="ARBA00022741"/>
    </source>
</evidence>
<dbReference type="STRING" id="599839.J7S5U5"/>
<keyword evidence="7" id="KW-0479">Metal-binding</keyword>
<dbReference type="OrthoDB" id="2015992at2759"/>
<accession>J7S5U5</accession>
<dbReference type="GO" id="GO:0046872">
    <property type="term" value="F:metal ion binding"/>
    <property type="evidence" value="ECO:0007669"/>
    <property type="project" value="UniProtKB-KW"/>
</dbReference>
<dbReference type="GO" id="GO:0030272">
    <property type="term" value="F:5-formyltetrahydrofolate cyclo-ligase activity"/>
    <property type="evidence" value="ECO:0007669"/>
    <property type="project" value="UniProtKB-EC"/>
</dbReference>
<dbReference type="PANTHER" id="PTHR23407:SF1">
    <property type="entry name" value="5-FORMYLTETRAHYDROFOLATE CYCLO-LIGASE"/>
    <property type="match status" value="1"/>
</dbReference>
<evidence type="ECO:0000256" key="5">
    <source>
        <dbReference type="ARBA" id="ARBA00038966"/>
    </source>
</evidence>
<dbReference type="EMBL" id="HE796872">
    <property type="protein sequence ID" value="CCL98229.1"/>
    <property type="molecule type" value="Genomic_DNA"/>
</dbReference>
<comment type="catalytic activity">
    <reaction evidence="4 7">
        <text>(6S)-5-formyl-5,6,7,8-tetrahydrofolate + ATP = (6R)-5,10-methenyltetrahydrofolate + ADP + phosphate</text>
        <dbReference type="Rhea" id="RHEA:10488"/>
        <dbReference type="ChEBI" id="CHEBI:30616"/>
        <dbReference type="ChEBI" id="CHEBI:43474"/>
        <dbReference type="ChEBI" id="CHEBI:57455"/>
        <dbReference type="ChEBI" id="CHEBI:57457"/>
        <dbReference type="ChEBI" id="CHEBI:456216"/>
        <dbReference type="EC" id="6.3.3.2"/>
    </reaction>
</comment>
<dbReference type="InterPro" id="IPR037171">
    <property type="entry name" value="NagB/RpiA_transferase-like"/>
</dbReference>